<accession>A0A6M5CAS7</accession>
<proteinExistence type="predicted"/>
<keyword evidence="2" id="KW-1185">Reference proteome</keyword>
<dbReference type="EMBL" id="MT360681">
    <property type="protein sequence ID" value="QJT70545.1"/>
    <property type="molecule type" value="Genomic_DNA"/>
</dbReference>
<protein>
    <submittedName>
        <fullName evidence="1">Minor tail protein</fullName>
    </submittedName>
</protein>
<sequence length="127" mass="14237">MKLEQFKWCTQTQGGGGTMTTSNNDRKSHLVMVTRRLLQEGLTRYAGSFPLSMLARITETLLTSKLEQFKWCTQTQGGGGTMTTSNNDRKSHLVMVTRRLLQEGLTRYAGSFPLSMLARITETLLTS</sequence>
<reference evidence="1 2" key="1">
    <citation type="submission" date="2020-04" db="EMBL/GenBank/DDBJ databases">
        <authorList>
            <person name="Kumar P."/>
            <person name="Meghvansi M.K."/>
            <person name="Kamboj D.V."/>
        </authorList>
    </citation>
    <scope>NUCLEOTIDE SEQUENCE [LARGE SCALE GENOMIC DNA]</scope>
</reference>
<dbReference type="Proteomes" id="UP000504733">
    <property type="component" value="Segment"/>
</dbReference>
<evidence type="ECO:0000313" key="2">
    <source>
        <dbReference type="Proteomes" id="UP000504733"/>
    </source>
</evidence>
<organism evidence="1 2">
    <name type="scientific">Shigella phage 2019SD1</name>
    <dbReference type="NCBI Taxonomy" id="2848074"/>
    <lineage>
        <taxon>Viruses</taxon>
        <taxon>Duplodnaviria</taxon>
        <taxon>Heunggongvirae</taxon>
        <taxon>Uroviricota</taxon>
        <taxon>Caudoviricetes</taxon>
        <taxon>Drexlerviridae</taxon>
        <taxon>Tempevirinae</taxon>
        <taxon>Hanrivervirus</taxon>
        <taxon>Hanrivervirus hv2019SD1</taxon>
    </lineage>
</organism>
<gene>
    <name evidence="1" type="ORF">SD1_16</name>
</gene>
<evidence type="ECO:0000313" key="1">
    <source>
        <dbReference type="EMBL" id="QJT70545.1"/>
    </source>
</evidence>
<name>A0A6M5CAS7_9CAUD</name>